<comment type="caution">
    <text evidence="3">The sequence shown here is derived from an EMBL/GenBank/DDBJ whole genome shotgun (WGS) entry which is preliminary data.</text>
</comment>
<evidence type="ECO:0000313" key="4">
    <source>
        <dbReference type="Proteomes" id="UP000234748"/>
    </source>
</evidence>
<evidence type="ECO:0000313" key="3">
    <source>
        <dbReference type="EMBL" id="PLT30873.1"/>
    </source>
</evidence>
<dbReference type="Pfam" id="PF09580">
    <property type="entry name" value="Spore_YhcN_YlaJ"/>
    <property type="match status" value="1"/>
</dbReference>
<dbReference type="PROSITE" id="PS51257">
    <property type="entry name" value="PROKAR_LIPOPROTEIN"/>
    <property type="match status" value="1"/>
</dbReference>
<evidence type="ECO:0000256" key="1">
    <source>
        <dbReference type="SAM" id="MobiDB-lite"/>
    </source>
</evidence>
<feature type="signal peptide" evidence="2">
    <location>
        <begin position="1"/>
        <end position="21"/>
    </location>
</feature>
<protein>
    <recommendedName>
        <fullName evidence="5">Spore cortex protein CoxA</fullName>
    </recommendedName>
</protein>
<proteinExistence type="predicted"/>
<feature type="region of interest" description="Disordered" evidence="1">
    <location>
        <begin position="56"/>
        <end position="106"/>
    </location>
</feature>
<feature type="compositionally biased region" description="Basic and acidic residues" evidence="1">
    <location>
        <begin position="60"/>
        <end position="71"/>
    </location>
</feature>
<evidence type="ECO:0008006" key="5">
    <source>
        <dbReference type="Google" id="ProtNLM"/>
    </source>
</evidence>
<feature type="chain" id="PRO_5038967124" description="Spore cortex protein CoxA" evidence="2">
    <location>
        <begin position="22"/>
        <end position="221"/>
    </location>
</feature>
<accession>A0A2N5M984</accession>
<dbReference type="Proteomes" id="UP000234748">
    <property type="component" value="Unassembled WGS sequence"/>
</dbReference>
<evidence type="ECO:0000256" key="2">
    <source>
        <dbReference type="SAM" id="SignalP"/>
    </source>
</evidence>
<feature type="compositionally biased region" description="Basic and acidic residues" evidence="1">
    <location>
        <begin position="190"/>
        <end position="212"/>
    </location>
</feature>
<dbReference type="InterPro" id="IPR019076">
    <property type="entry name" value="Spore_lipoprot_YhcN/YlaJ-like"/>
</dbReference>
<keyword evidence="2" id="KW-0732">Signal</keyword>
<organism evidence="3 4">
    <name type="scientific">Peribacillus deserti</name>
    <dbReference type="NCBI Taxonomy" id="673318"/>
    <lineage>
        <taxon>Bacteria</taxon>
        <taxon>Bacillati</taxon>
        <taxon>Bacillota</taxon>
        <taxon>Bacilli</taxon>
        <taxon>Bacillales</taxon>
        <taxon>Bacillaceae</taxon>
        <taxon>Peribacillus</taxon>
    </lineage>
</organism>
<gene>
    <name evidence="3" type="ORF">CUU66_04770</name>
</gene>
<feature type="region of interest" description="Disordered" evidence="1">
    <location>
        <begin position="190"/>
        <end position="221"/>
    </location>
</feature>
<dbReference type="EMBL" id="PGUY01000014">
    <property type="protein sequence ID" value="PLT30873.1"/>
    <property type="molecule type" value="Genomic_DNA"/>
</dbReference>
<keyword evidence="4" id="KW-1185">Reference proteome</keyword>
<reference evidence="3 4" key="1">
    <citation type="submission" date="2017-11" db="EMBL/GenBank/DDBJ databases">
        <title>Comparitive Functional Genomics of Dry Heat Resistant strains isolated from the Viking Spacecraft.</title>
        <authorList>
            <person name="Seuylemezian A."/>
            <person name="Cooper K."/>
            <person name="Vaishampayan P."/>
        </authorList>
    </citation>
    <scope>NUCLEOTIDE SEQUENCE [LARGE SCALE GENOMIC DNA]</scope>
    <source>
        <strain evidence="3 4">V1-29</strain>
    </source>
</reference>
<dbReference type="RefSeq" id="WP_101640536.1">
    <property type="nucleotide sequence ID" value="NZ_PGUY01000014.1"/>
</dbReference>
<dbReference type="AlphaFoldDB" id="A0A2N5M984"/>
<sequence>MSKIKCFSAAASVLLLLSACGKNETEYGAAGNHPVYNTERDFVTNSRDGIVPRLLFGGTGKRDRDEQDYPSHTDNAVYQGDGHSRRDQNYHEHLGRNNKQGGGMDVRSSYYTAYEGKLTERLERAAIQNHNVSTARAAVYQDRVIVAVILFKNSNKDKTSKELEKSLQYSAEGKAVTVVTDPGTYNRIDTLDNELRDGGPRSMVDSDLKDLFRNIPNRSSQ</sequence>
<feature type="compositionally biased region" description="Basic and acidic residues" evidence="1">
    <location>
        <begin position="82"/>
        <end position="95"/>
    </location>
</feature>
<dbReference type="OrthoDB" id="2988958at2"/>
<name>A0A2N5M984_9BACI</name>